<dbReference type="EMBL" id="JAGGLP010000020">
    <property type="protein sequence ID" value="MBP2054305.1"/>
    <property type="molecule type" value="Genomic_DNA"/>
</dbReference>
<evidence type="ECO:0000313" key="1">
    <source>
        <dbReference type="EMBL" id="MBP2054305.1"/>
    </source>
</evidence>
<gene>
    <name evidence="1" type="ORF">J2Z21_007308</name>
</gene>
<dbReference type="RefSeq" id="WP_237281568.1">
    <property type="nucleotide sequence ID" value="NZ_CP016279.1"/>
</dbReference>
<reference evidence="1 2" key="1">
    <citation type="submission" date="2021-03" db="EMBL/GenBank/DDBJ databases">
        <title>Genomic Encyclopedia of Type Strains, Phase IV (KMG-IV): sequencing the most valuable type-strain genomes for metagenomic binning, comparative biology and taxonomic classification.</title>
        <authorList>
            <person name="Goeker M."/>
        </authorList>
    </citation>
    <scope>NUCLEOTIDE SEQUENCE [LARGE SCALE GENOMIC DNA]</scope>
    <source>
        <strain evidence="1 2">DSM 40499</strain>
    </source>
</reference>
<organism evidence="1 2">
    <name type="scientific">Streptomyces griseochromogenes</name>
    <dbReference type="NCBI Taxonomy" id="68214"/>
    <lineage>
        <taxon>Bacteria</taxon>
        <taxon>Bacillati</taxon>
        <taxon>Actinomycetota</taxon>
        <taxon>Actinomycetes</taxon>
        <taxon>Kitasatosporales</taxon>
        <taxon>Streptomycetaceae</taxon>
        <taxon>Streptomyces</taxon>
    </lineage>
</organism>
<proteinExistence type="predicted"/>
<evidence type="ECO:0000313" key="2">
    <source>
        <dbReference type="Proteomes" id="UP001519309"/>
    </source>
</evidence>
<dbReference type="InterPro" id="IPR029058">
    <property type="entry name" value="AB_hydrolase_fold"/>
</dbReference>
<dbReference type="Proteomes" id="UP001519309">
    <property type="component" value="Unassembled WGS sequence"/>
</dbReference>
<accession>A0ABS4M3T1</accession>
<comment type="caution">
    <text evidence="1">The sequence shown here is derived from an EMBL/GenBank/DDBJ whole genome shotgun (WGS) entry which is preliminary data.</text>
</comment>
<dbReference type="SUPFAM" id="SSF53474">
    <property type="entry name" value="alpha/beta-Hydrolases"/>
    <property type="match status" value="1"/>
</dbReference>
<name>A0ABS4M3T1_9ACTN</name>
<sequence>MKQLMFHDDQQFWFETLRNLGLAVYGGSDVGEVVATASRVTSGDHDGWHDAWLSTAERLEAEAHSSRPISARDGLLRASTYYRAAEFFLHGNSDDPRIDHAYERGVACLRDAIAHLPGVTPVEIPYEGTVLHGYFASHCSASVSAATSPLAPRPMNGAWPLSSPSMVSSTPSRP</sequence>
<keyword evidence="2" id="KW-1185">Reference proteome</keyword>
<protein>
    <submittedName>
        <fullName evidence="1">Uncharacterized protein</fullName>
    </submittedName>
</protein>
<dbReference type="Gene3D" id="1.20.1440.110">
    <property type="entry name" value="acylaminoacyl peptidase"/>
    <property type="match status" value="1"/>
</dbReference>